<dbReference type="Proteomes" id="UP001428341">
    <property type="component" value="Unassembled WGS sequence"/>
</dbReference>
<feature type="compositionally biased region" description="Polar residues" evidence="1">
    <location>
        <begin position="75"/>
        <end position="90"/>
    </location>
</feature>
<name>A0AAP0M520_9ROSI</name>
<proteinExistence type="predicted"/>
<reference evidence="2 3" key="1">
    <citation type="submission" date="2024-05" db="EMBL/GenBank/DDBJ databases">
        <title>Haplotype-resolved chromosome-level genome assembly of Huyou (Citrus changshanensis).</title>
        <authorList>
            <person name="Miao C."/>
            <person name="Chen W."/>
            <person name="Wu Y."/>
            <person name="Wang L."/>
            <person name="Zhao S."/>
            <person name="Grierson D."/>
            <person name="Xu C."/>
            <person name="Chen K."/>
        </authorList>
    </citation>
    <scope>NUCLEOTIDE SEQUENCE [LARGE SCALE GENOMIC DNA]</scope>
    <source>
        <strain evidence="2">01-14</strain>
        <tissue evidence="2">Leaf</tissue>
    </source>
</reference>
<comment type="caution">
    <text evidence="2">The sequence shown here is derived from an EMBL/GenBank/DDBJ whole genome shotgun (WGS) entry which is preliminary data.</text>
</comment>
<dbReference type="AlphaFoldDB" id="A0AAP0M520"/>
<accession>A0AAP0M520</accession>
<feature type="region of interest" description="Disordered" evidence="1">
    <location>
        <begin position="75"/>
        <end position="101"/>
    </location>
</feature>
<gene>
    <name evidence="2" type="ORF">WN944_013381</name>
</gene>
<dbReference type="EMBL" id="JBCGBO010000005">
    <property type="protein sequence ID" value="KAK9198197.1"/>
    <property type="molecule type" value="Genomic_DNA"/>
</dbReference>
<evidence type="ECO:0000313" key="3">
    <source>
        <dbReference type="Proteomes" id="UP001428341"/>
    </source>
</evidence>
<organism evidence="2 3">
    <name type="scientific">Citrus x changshan-huyou</name>
    <dbReference type="NCBI Taxonomy" id="2935761"/>
    <lineage>
        <taxon>Eukaryota</taxon>
        <taxon>Viridiplantae</taxon>
        <taxon>Streptophyta</taxon>
        <taxon>Embryophyta</taxon>
        <taxon>Tracheophyta</taxon>
        <taxon>Spermatophyta</taxon>
        <taxon>Magnoliopsida</taxon>
        <taxon>eudicotyledons</taxon>
        <taxon>Gunneridae</taxon>
        <taxon>Pentapetalae</taxon>
        <taxon>rosids</taxon>
        <taxon>malvids</taxon>
        <taxon>Sapindales</taxon>
        <taxon>Rutaceae</taxon>
        <taxon>Aurantioideae</taxon>
        <taxon>Citrus</taxon>
    </lineage>
</organism>
<evidence type="ECO:0000256" key="1">
    <source>
        <dbReference type="SAM" id="MobiDB-lite"/>
    </source>
</evidence>
<evidence type="ECO:0000313" key="2">
    <source>
        <dbReference type="EMBL" id="KAK9198197.1"/>
    </source>
</evidence>
<protein>
    <submittedName>
        <fullName evidence="2">Uncharacterized protein</fullName>
    </submittedName>
</protein>
<keyword evidence="3" id="KW-1185">Reference proteome</keyword>
<sequence>MISLSGQNRAEAIREIYCPEKLVEIDGGKQHITSVEPGLPALNGQDRGENSRFENLKSRENISRMDVHNGFSLYTGNSQANKETHISSQVEGLHSSEKTPGSAEAAFADMETDDLTPLKIQDAKPLPRRLKFLIKQVA</sequence>